<dbReference type="RefSeq" id="WP_013479690.1">
    <property type="nucleotide sequence ID" value="NC_014816.1"/>
</dbReference>
<dbReference type="Gene3D" id="2.130.10.10">
    <property type="entry name" value="YVTN repeat-like/Quinoprotein amine dehydrogenase"/>
    <property type="match status" value="1"/>
</dbReference>
<organism evidence="1 2">
    <name type="scientific">Asticcacaulis excentricus (strain ATCC 15261 / DSM 4724 / KCTC 12464 / NCIMB 9791 / VKM B-1370 / CB 48)</name>
    <dbReference type="NCBI Taxonomy" id="573065"/>
    <lineage>
        <taxon>Bacteria</taxon>
        <taxon>Pseudomonadati</taxon>
        <taxon>Pseudomonadota</taxon>
        <taxon>Alphaproteobacteria</taxon>
        <taxon>Caulobacterales</taxon>
        <taxon>Caulobacteraceae</taxon>
        <taxon>Asticcacaulis</taxon>
    </lineage>
</organism>
<keyword evidence="2" id="KW-1185">Reference proteome</keyword>
<protein>
    <submittedName>
        <fullName evidence="1">Uncharacterized protein</fullName>
    </submittedName>
</protein>
<dbReference type="InterPro" id="IPR015943">
    <property type="entry name" value="WD40/YVTN_repeat-like_dom_sf"/>
</dbReference>
<dbReference type="STRING" id="573065.Astex_2206"/>
<evidence type="ECO:0000313" key="2">
    <source>
        <dbReference type="Proteomes" id="UP000001492"/>
    </source>
</evidence>
<accession>E8RMB1</accession>
<dbReference type="SUPFAM" id="SSF69304">
    <property type="entry name" value="Tricorn protease N-terminal domain"/>
    <property type="match status" value="1"/>
</dbReference>
<dbReference type="EMBL" id="CP002395">
    <property type="protein sequence ID" value="ADU13862.1"/>
    <property type="molecule type" value="Genomic_DNA"/>
</dbReference>
<dbReference type="KEGG" id="aex:Astex_2206"/>
<name>E8RMB1_ASTEC</name>
<dbReference type="OrthoDB" id="5174394at2"/>
<gene>
    <name evidence="1" type="ordered locus">Astex_2206</name>
</gene>
<dbReference type="eggNOG" id="COG0823">
    <property type="taxonomic scope" value="Bacteria"/>
</dbReference>
<dbReference type="SUPFAM" id="SSF82171">
    <property type="entry name" value="DPP6 N-terminal domain-like"/>
    <property type="match status" value="1"/>
</dbReference>
<proteinExistence type="predicted"/>
<sequence>MSNGDLISNARQMKRQLKGYPENARIVLGSVFRKFGIQHSKQVEAEKLYDFREFPNGNSRVPVRVVTPDDGHYMTTFFDVDALSPSGRFLATTKVPFIWRIPSPGDVAQIAVIDLSEGRRKIVAKTSGWGSQLGANVQWGADDDTLFFNDVQQGVPVGIRLNLKTGERKILNGTIYGLDPKRRFSFSPNLDFINAGIPGYGVPENIFAPKRQPVSVNENDGIWRTCLRTGETSLFLSLKQLVDALPVESRLDGGDYYAFNTKINQQGTRGFVVIFSKNVPGRAGWPPQLMTFDIEGGNVSLAMPDALWKHGGHHPSWAPDGEHITMNLRSKGERMRFVKFRYDGRDLVELCSGAIGGGHPSLHPSGDFLLTDAYVSEPFIDKEGRVPLRLLSTSDGRDDPLCWVNTKRLDGPRRIDPHPVWSRDGSKVIFNGVVNGMRQVMIADVRGVL</sequence>
<dbReference type="Proteomes" id="UP000001492">
    <property type="component" value="Chromosome 1"/>
</dbReference>
<dbReference type="HOGENOM" id="CLU_668760_0_0_5"/>
<reference evidence="2" key="1">
    <citation type="submission" date="2010-12" db="EMBL/GenBank/DDBJ databases">
        <title>Complete sequence of chromosome 1 of Asticcacaulis excentricus CB 48.</title>
        <authorList>
            <consortium name="US DOE Joint Genome Institute"/>
            <person name="Lucas S."/>
            <person name="Copeland A."/>
            <person name="Lapidus A."/>
            <person name="Cheng J.-F."/>
            <person name="Bruce D."/>
            <person name="Goodwin L."/>
            <person name="Pitluck S."/>
            <person name="Teshima H."/>
            <person name="Davenport K."/>
            <person name="Detter J.C."/>
            <person name="Han C."/>
            <person name="Tapia R."/>
            <person name="Land M."/>
            <person name="Hauser L."/>
            <person name="Jeffries C."/>
            <person name="Kyrpides N."/>
            <person name="Ivanova N."/>
            <person name="Ovchinnikova G."/>
            <person name="Brun Y.V."/>
            <person name="Woyke T."/>
        </authorList>
    </citation>
    <scope>NUCLEOTIDE SEQUENCE [LARGE SCALE GENOMIC DNA]</scope>
    <source>
        <strain evidence="2">ATCC 15261 / DSM 4724 / KCTC 12464 / NCIMB 9791 / VKM B-1370 / CB 48</strain>
    </source>
</reference>
<evidence type="ECO:0000313" key="1">
    <source>
        <dbReference type="EMBL" id="ADU13862.1"/>
    </source>
</evidence>
<dbReference type="AlphaFoldDB" id="E8RMB1"/>